<dbReference type="Proteomes" id="UP000275777">
    <property type="component" value="Chromosome"/>
</dbReference>
<feature type="compositionally biased region" description="Basic residues" evidence="1">
    <location>
        <begin position="184"/>
        <end position="195"/>
    </location>
</feature>
<protein>
    <submittedName>
        <fullName evidence="2">Uncharacterized protein</fullName>
    </submittedName>
</protein>
<dbReference type="AlphaFoldDB" id="A0A3S4HM67"/>
<feature type="region of interest" description="Disordered" evidence="1">
    <location>
        <begin position="175"/>
        <end position="218"/>
    </location>
</feature>
<dbReference type="EMBL" id="LR134182">
    <property type="protein sequence ID" value="VEB40055.1"/>
    <property type="molecule type" value="Genomic_DNA"/>
</dbReference>
<name>A0A3S4HM67_CHRVL</name>
<evidence type="ECO:0000313" key="3">
    <source>
        <dbReference type="Proteomes" id="UP000275777"/>
    </source>
</evidence>
<evidence type="ECO:0000313" key="2">
    <source>
        <dbReference type="EMBL" id="VEB40055.1"/>
    </source>
</evidence>
<proteinExistence type="predicted"/>
<gene>
    <name evidence="2" type="ORF">NCTC9695_00441</name>
</gene>
<organism evidence="2 3">
    <name type="scientific">Chromobacterium violaceum</name>
    <dbReference type="NCBI Taxonomy" id="536"/>
    <lineage>
        <taxon>Bacteria</taxon>
        <taxon>Pseudomonadati</taxon>
        <taxon>Pseudomonadota</taxon>
        <taxon>Betaproteobacteria</taxon>
        <taxon>Neisseriales</taxon>
        <taxon>Chromobacteriaceae</taxon>
        <taxon>Chromobacterium</taxon>
    </lineage>
</organism>
<evidence type="ECO:0000256" key="1">
    <source>
        <dbReference type="SAM" id="MobiDB-lite"/>
    </source>
</evidence>
<sequence length="218" mass="24596">MRRPAVFPSGRHAFRPAVHRDLGSQLQPGGVAVQLRQAHATERQLDAVIVPLRPRQTADVGQRRQGIPAQRRQRRAAVVNERPNSAICICKTAQSGTSLQPCPRARLRLASQAVSRCRVLNLRLARNSSRHRRRCSRARPASRVAAATAAQTRPARVRYRRRSACPLLRRNRRAVPFAQQLRQGQRHRAAARRRQQPPVGQRISQRGVDLRPIPPRTA</sequence>
<accession>A0A3S4HM67</accession>
<reference evidence="2 3" key="1">
    <citation type="submission" date="2018-12" db="EMBL/GenBank/DDBJ databases">
        <authorList>
            <consortium name="Pathogen Informatics"/>
        </authorList>
    </citation>
    <scope>NUCLEOTIDE SEQUENCE [LARGE SCALE GENOMIC DNA]</scope>
    <source>
        <strain evidence="2 3">NCTC9695</strain>
    </source>
</reference>